<sequence length="550" mass="57685">MDIWAGNLSLPNRDTVAGIHLATTTTATRPAALSLSLPPSPLRFLALVDRGRIPLYVAAGPSLDVWSPEDRTVHWFSALLLDSSHDAATPAQHWWDSASLQAQSPLAILAQVDHDDDAPSHSALRVTELLFYATREREQAQLTLRALPLSADLVSKLPSPPLSPLPQAEEPQFLLPLFDAEEEKSTSELRKRQSVSSLFDAAAQRRKRARRAGGESVAAAAAALPLVNHRRSSSLGATANVINNTAPDHADQTNAPKPSRPLSRSPSLSLAADAHAHALSRPRSRKGGFVDAQGAGAGFGPGKRSSLSRVATADDEDVTKESSLETRNKDTISRLVLAGMRMHGLQQRRKDRARKSSLAGGVGVVGRLGEGNDGLGEAQDAAEAARDAEYKLVYHQTYKGAVFALRRHVGSVPLHAHVDALRETVDRLLGIFCADPLGGGGADEGRPPTGTAAVPHSADTHAPANTITATTAQPPFGSNETPAPAEASPFAASASERRSKSNSKSGGGGGGGDGAGDEDGDGSGLGLDVGVGVEQQMVHTPRIRRVGGRS</sequence>
<feature type="compositionally biased region" description="Low complexity" evidence="1">
    <location>
        <begin position="260"/>
        <end position="277"/>
    </location>
</feature>
<dbReference type="GeneID" id="54300038"/>
<dbReference type="Pfam" id="PF18596">
    <property type="entry name" value="Sld7_C"/>
    <property type="match status" value="1"/>
</dbReference>
<feature type="compositionally biased region" description="Basic residues" evidence="1">
    <location>
        <begin position="541"/>
        <end position="550"/>
    </location>
</feature>
<gene>
    <name evidence="3" type="ORF">K452DRAFT_302079</name>
</gene>
<feature type="compositionally biased region" description="Low complexity" evidence="1">
    <location>
        <begin position="480"/>
        <end position="494"/>
    </location>
</feature>
<dbReference type="EMBL" id="ML995504">
    <property type="protein sequence ID" value="KAF2137321.1"/>
    <property type="molecule type" value="Genomic_DNA"/>
</dbReference>
<dbReference type="OrthoDB" id="4205424at2759"/>
<feature type="domain" description="Sld7 C-terminal" evidence="2">
    <location>
        <begin position="325"/>
        <end position="433"/>
    </location>
</feature>
<dbReference type="InterPro" id="IPR041260">
    <property type="entry name" value="Sld7_C"/>
</dbReference>
<organism evidence="3 4">
    <name type="scientific">Aplosporella prunicola CBS 121167</name>
    <dbReference type="NCBI Taxonomy" id="1176127"/>
    <lineage>
        <taxon>Eukaryota</taxon>
        <taxon>Fungi</taxon>
        <taxon>Dikarya</taxon>
        <taxon>Ascomycota</taxon>
        <taxon>Pezizomycotina</taxon>
        <taxon>Dothideomycetes</taxon>
        <taxon>Dothideomycetes incertae sedis</taxon>
        <taxon>Botryosphaeriales</taxon>
        <taxon>Aplosporellaceae</taxon>
        <taxon>Aplosporella</taxon>
    </lineage>
</organism>
<feature type="region of interest" description="Disordered" evidence="1">
    <location>
        <begin position="244"/>
        <end position="326"/>
    </location>
</feature>
<accession>A0A6A6B3L8</accession>
<dbReference type="Proteomes" id="UP000799438">
    <property type="component" value="Unassembled WGS sequence"/>
</dbReference>
<keyword evidence="4" id="KW-1185">Reference proteome</keyword>
<evidence type="ECO:0000256" key="1">
    <source>
        <dbReference type="SAM" id="MobiDB-lite"/>
    </source>
</evidence>
<feature type="compositionally biased region" description="Gly residues" evidence="1">
    <location>
        <begin position="505"/>
        <end position="514"/>
    </location>
</feature>
<feature type="region of interest" description="Disordered" evidence="1">
    <location>
        <begin position="468"/>
        <end position="550"/>
    </location>
</feature>
<protein>
    <recommendedName>
        <fullName evidence="2">Sld7 C-terminal domain-containing protein</fullName>
    </recommendedName>
</protein>
<evidence type="ECO:0000313" key="3">
    <source>
        <dbReference type="EMBL" id="KAF2137321.1"/>
    </source>
</evidence>
<proteinExistence type="predicted"/>
<dbReference type="RefSeq" id="XP_033393039.1">
    <property type="nucleotide sequence ID" value="XM_033542541.1"/>
</dbReference>
<feature type="region of interest" description="Disordered" evidence="1">
    <location>
        <begin position="440"/>
        <end position="459"/>
    </location>
</feature>
<evidence type="ECO:0000259" key="2">
    <source>
        <dbReference type="Pfam" id="PF18596"/>
    </source>
</evidence>
<feature type="compositionally biased region" description="Polar residues" evidence="1">
    <location>
        <begin position="244"/>
        <end position="256"/>
    </location>
</feature>
<dbReference type="AlphaFoldDB" id="A0A6A6B3L8"/>
<reference evidence="3" key="1">
    <citation type="journal article" date="2020" name="Stud. Mycol.">
        <title>101 Dothideomycetes genomes: a test case for predicting lifestyles and emergence of pathogens.</title>
        <authorList>
            <person name="Haridas S."/>
            <person name="Albert R."/>
            <person name="Binder M."/>
            <person name="Bloem J."/>
            <person name="Labutti K."/>
            <person name="Salamov A."/>
            <person name="Andreopoulos B."/>
            <person name="Baker S."/>
            <person name="Barry K."/>
            <person name="Bills G."/>
            <person name="Bluhm B."/>
            <person name="Cannon C."/>
            <person name="Castanera R."/>
            <person name="Culley D."/>
            <person name="Daum C."/>
            <person name="Ezra D."/>
            <person name="Gonzalez J."/>
            <person name="Henrissat B."/>
            <person name="Kuo A."/>
            <person name="Liang C."/>
            <person name="Lipzen A."/>
            <person name="Lutzoni F."/>
            <person name="Magnuson J."/>
            <person name="Mondo S."/>
            <person name="Nolan M."/>
            <person name="Ohm R."/>
            <person name="Pangilinan J."/>
            <person name="Park H.-J."/>
            <person name="Ramirez L."/>
            <person name="Alfaro M."/>
            <person name="Sun H."/>
            <person name="Tritt A."/>
            <person name="Yoshinaga Y."/>
            <person name="Zwiers L.-H."/>
            <person name="Turgeon B."/>
            <person name="Goodwin S."/>
            <person name="Spatafora J."/>
            <person name="Crous P."/>
            <person name="Grigoriev I."/>
        </authorList>
    </citation>
    <scope>NUCLEOTIDE SEQUENCE</scope>
    <source>
        <strain evidence="3">CBS 121167</strain>
    </source>
</reference>
<feature type="compositionally biased region" description="Polar residues" evidence="1">
    <location>
        <begin position="468"/>
        <end position="479"/>
    </location>
</feature>
<name>A0A6A6B3L8_9PEZI</name>
<evidence type="ECO:0000313" key="4">
    <source>
        <dbReference type="Proteomes" id="UP000799438"/>
    </source>
</evidence>